<dbReference type="EMBL" id="BMQL01000079">
    <property type="protein sequence ID" value="GGR37471.1"/>
    <property type="molecule type" value="Genomic_DNA"/>
</dbReference>
<gene>
    <name evidence="1" type="ORF">GCM10008957_53640</name>
</gene>
<evidence type="ECO:0000313" key="1">
    <source>
        <dbReference type="EMBL" id="GGR37471.1"/>
    </source>
</evidence>
<comment type="caution">
    <text evidence="1">The sequence shown here is derived from an EMBL/GenBank/DDBJ whole genome shotgun (WGS) entry which is preliminary data.</text>
</comment>
<evidence type="ECO:0000313" key="2">
    <source>
        <dbReference type="Proteomes" id="UP000603865"/>
    </source>
</evidence>
<protein>
    <submittedName>
        <fullName evidence="1">Uncharacterized protein</fullName>
    </submittedName>
</protein>
<organism evidence="1 2">
    <name type="scientific">Deinococcus ruber</name>
    <dbReference type="NCBI Taxonomy" id="1848197"/>
    <lineage>
        <taxon>Bacteria</taxon>
        <taxon>Thermotogati</taxon>
        <taxon>Deinococcota</taxon>
        <taxon>Deinococci</taxon>
        <taxon>Deinococcales</taxon>
        <taxon>Deinococcaceae</taxon>
        <taxon>Deinococcus</taxon>
    </lineage>
</organism>
<proteinExistence type="predicted"/>
<dbReference type="AlphaFoldDB" id="A0A918FH78"/>
<reference evidence="1" key="2">
    <citation type="submission" date="2020-09" db="EMBL/GenBank/DDBJ databases">
        <authorList>
            <person name="Sun Q."/>
            <person name="Ohkuma M."/>
        </authorList>
    </citation>
    <scope>NUCLEOTIDE SEQUENCE</scope>
    <source>
        <strain evidence="1">JCM 31311</strain>
    </source>
</reference>
<name>A0A918FH78_9DEIO</name>
<keyword evidence="2" id="KW-1185">Reference proteome</keyword>
<sequence>MPLTALQLRKALDALDESELRELIEALYKTSTDNKRFLTSRLDNDNSELLAVYVKELEKCFDPKKGELRVASAKKAMQNYLRVASPIEMLQAKIRYIGTALEYWQKLPYWSENHDTTLGNMFEDVTKCALNYSEHQEILDSIHRIGRKFVEQERKFGYFDWHVQIYKNFVKALEQ</sequence>
<dbReference type="Proteomes" id="UP000603865">
    <property type="component" value="Unassembled WGS sequence"/>
</dbReference>
<accession>A0A918FH78</accession>
<reference evidence="1" key="1">
    <citation type="journal article" date="2014" name="Int. J. Syst. Evol. Microbiol.">
        <title>Complete genome sequence of Corynebacterium casei LMG S-19264T (=DSM 44701T), isolated from a smear-ripened cheese.</title>
        <authorList>
            <consortium name="US DOE Joint Genome Institute (JGI-PGF)"/>
            <person name="Walter F."/>
            <person name="Albersmeier A."/>
            <person name="Kalinowski J."/>
            <person name="Ruckert C."/>
        </authorList>
    </citation>
    <scope>NUCLEOTIDE SEQUENCE</scope>
    <source>
        <strain evidence="1">JCM 31311</strain>
    </source>
</reference>